<name>A0A0B2JV62_9FIRM</name>
<dbReference type="InterPro" id="IPR006315">
    <property type="entry name" value="OM_autotransptr_brl_dom"/>
</dbReference>
<reference evidence="3 4" key="1">
    <citation type="journal article" date="2013" name="PLoS ONE">
        <title>Identification and characterization of three novel lipases belonging to families II and V from Anaerovibrio lipolyticus 5ST.</title>
        <authorList>
            <person name="Prive F."/>
            <person name="Kaderbhai N.N."/>
            <person name="Girdwood S."/>
            <person name="Worgan H.J."/>
            <person name="Pinloche E."/>
            <person name="Scollan N.D."/>
            <person name="Huws S.A."/>
            <person name="Newbold C.J."/>
        </authorList>
    </citation>
    <scope>NUCLEOTIDE SEQUENCE [LARGE SCALE GENOMIC DNA]</scope>
    <source>
        <strain evidence="3 4">5S</strain>
    </source>
</reference>
<dbReference type="Gene3D" id="2.40.128.130">
    <property type="entry name" value="Autotransporter beta-domain"/>
    <property type="match status" value="1"/>
</dbReference>
<dbReference type="STRING" id="82374.NZ47_09650"/>
<evidence type="ECO:0000313" key="4">
    <source>
        <dbReference type="Proteomes" id="UP000030993"/>
    </source>
</evidence>
<dbReference type="NCBIfam" id="TIGR01414">
    <property type="entry name" value="autotrans_barl"/>
    <property type="match status" value="1"/>
</dbReference>
<proteinExistence type="predicted"/>
<dbReference type="InterPro" id="IPR005546">
    <property type="entry name" value="Autotransporte_beta"/>
</dbReference>
<comment type="caution">
    <text evidence="3">The sequence shown here is derived from an EMBL/GenBank/DDBJ whole genome shotgun (WGS) entry which is preliminary data.</text>
</comment>
<organism evidence="3 4">
    <name type="scientific">Anaerovibrio lipolyticus</name>
    <dbReference type="NCBI Taxonomy" id="82374"/>
    <lineage>
        <taxon>Bacteria</taxon>
        <taxon>Bacillati</taxon>
        <taxon>Bacillota</taxon>
        <taxon>Negativicutes</taxon>
        <taxon>Selenomonadales</taxon>
        <taxon>Selenomonadaceae</taxon>
        <taxon>Anaerovibrio</taxon>
    </lineage>
</organism>
<protein>
    <recommendedName>
        <fullName evidence="2">Autotransporter domain-containing protein</fullName>
    </recommendedName>
</protein>
<keyword evidence="4" id="KW-1185">Reference proteome</keyword>
<feature type="compositionally biased region" description="Polar residues" evidence="1">
    <location>
        <begin position="1"/>
        <end position="22"/>
    </location>
</feature>
<sequence>MAGQITTVETDYTGEVNGNHSGDNWGDRTGDPNDNEVTVNAAVKVTGDVRGGFYFNKDGNVTNNIVTINGTVTKAVYGGESDHGYDVMGNQVTVTGTVGENVYGGWTGGGSGTATGNSVTVNGGTISMNVYGGYSTKGSDTGNTVTLNNANIASDVYGGYDFNGTGDVITGNTLNLSGANTARAVMNFQTINIRSAKWGTPALTINGSISNVSSIDTRGITFTGVDFIKAGQKTILIKNKMNGFGGTILSGKYKVGTTLQGLGTASILEDDLIYTANTDSKPEAQEQTHNTVMGATASMAALSAGNDFVGAATEGLAMAGNTGTDGMATYANMGGGSMNVETGSHVKTHTWNAILALGHKNEKKLSTTEYGAFFEYGTGNYSTFNGDERGDGSTRYTGGGILGKWQKNNGFYVEGSLRAGSIHDDANNVLRDANGNPYSYTTDATYWGAHIGVGREIKLNKTAVLDLYAKYFYNHRGSVSFDAGGHYDLGAVESSVLRVGTRYTVKQNDNINYYGGLAVEHEFCGRASGFADGVAIRGADISGTSVRGKIGAKFKPDEKSNVTLDLNLSGFAGKKQGLTGGLSAVFHI</sequence>
<evidence type="ECO:0000313" key="3">
    <source>
        <dbReference type="EMBL" id="KHM51549.1"/>
    </source>
</evidence>
<dbReference type="EMBL" id="JSCE01000186">
    <property type="protein sequence ID" value="KHM51549.1"/>
    <property type="molecule type" value="Genomic_DNA"/>
</dbReference>
<dbReference type="GO" id="GO:0019867">
    <property type="term" value="C:outer membrane"/>
    <property type="evidence" value="ECO:0007669"/>
    <property type="project" value="InterPro"/>
</dbReference>
<dbReference type="InterPro" id="IPR036709">
    <property type="entry name" value="Autotransporte_beta_dom_sf"/>
</dbReference>
<evidence type="ECO:0000256" key="1">
    <source>
        <dbReference type="SAM" id="MobiDB-lite"/>
    </source>
</evidence>
<dbReference type="PROSITE" id="PS51208">
    <property type="entry name" value="AUTOTRANSPORTER"/>
    <property type="match status" value="1"/>
</dbReference>
<gene>
    <name evidence="3" type="ORF">NZ47_09650</name>
</gene>
<feature type="region of interest" description="Disordered" evidence="1">
    <location>
        <begin position="1"/>
        <end position="34"/>
    </location>
</feature>
<evidence type="ECO:0000259" key="2">
    <source>
        <dbReference type="PROSITE" id="PS51208"/>
    </source>
</evidence>
<accession>A0A0B2JV62</accession>
<dbReference type="AlphaFoldDB" id="A0A0B2JV62"/>
<dbReference type="Proteomes" id="UP000030993">
    <property type="component" value="Unassembled WGS sequence"/>
</dbReference>
<dbReference type="SUPFAM" id="SSF103515">
    <property type="entry name" value="Autotransporter"/>
    <property type="match status" value="1"/>
</dbReference>
<feature type="domain" description="Autotransporter" evidence="2">
    <location>
        <begin position="322"/>
        <end position="586"/>
    </location>
</feature>